<comment type="caution">
    <text evidence="1">The sequence shown here is derived from an EMBL/GenBank/DDBJ whole genome shotgun (WGS) entry which is preliminary data.</text>
</comment>
<gene>
    <name evidence="1" type="ORF">VF724_08515</name>
</gene>
<protein>
    <submittedName>
        <fullName evidence="1">DUF523 domain-containing protein</fullName>
    </submittedName>
</protein>
<dbReference type="PANTHER" id="PTHR30087">
    <property type="entry name" value="INNER MEMBRANE PROTEIN"/>
    <property type="match status" value="1"/>
</dbReference>
<proteinExistence type="predicted"/>
<dbReference type="InterPro" id="IPR007553">
    <property type="entry name" value="2-thiour_desulf"/>
</dbReference>
<dbReference type="PANTHER" id="PTHR30087:SF1">
    <property type="entry name" value="HYPOTHETICAL CYTOSOLIC PROTEIN"/>
    <property type="match status" value="1"/>
</dbReference>
<dbReference type="EMBL" id="JAYJLD010000009">
    <property type="protein sequence ID" value="MEB3101704.1"/>
    <property type="molecule type" value="Genomic_DNA"/>
</dbReference>
<dbReference type="Pfam" id="PF04463">
    <property type="entry name" value="2-thiour_desulf"/>
    <property type="match status" value="1"/>
</dbReference>
<keyword evidence="2" id="KW-1185">Reference proteome</keyword>
<reference evidence="1" key="1">
    <citation type="submission" date="2023-12" db="EMBL/GenBank/DDBJ databases">
        <title>Fervidustalea candida gen. nov., sp. nov., a novel member of the family Paenibacillaceae isolated from a geothermal area.</title>
        <authorList>
            <person name="Li W.-J."/>
            <person name="Jiao J.-Y."/>
            <person name="Chen Y."/>
        </authorList>
    </citation>
    <scope>NUCLEOTIDE SEQUENCE</scope>
    <source>
        <strain evidence="1">SYSU GA230002</strain>
    </source>
</reference>
<organism evidence="1 2">
    <name type="scientific">Ferviditalea candida</name>
    <dbReference type="NCBI Taxonomy" id="3108399"/>
    <lineage>
        <taxon>Bacteria</taxon>
        <taxon>Bacillati</taxon>
        <taxon>Bacillota</taxon>
        <taxon>Bacilli</taxon>
        <taxon>Bacillales</taxon>
        <taxon>Paenibacillaceae</taxon>
        <taxon>Ferviditalea</taxon>
    </lineage>
</organism>
<dbReference type="Proteomes" id="UP001310386">
    <property type="component" value="Unassembled WGS sequence"/>
</dbReference>
<evidence type="ECO:0000313" key="1">
    <source>
        <dbReference type="EMBL" id="MEB3101704.1"/>
    </source>
</evidence>
<evidence type="ECO:0000313" key="2">
    <source>
        <dbReference type="Proteomes" id="UP001310386"/>
    </source>
</evidence>
<dbReference type="RefSeq" id="WP_371753820.1">
    <property type="nucleotide sequence ID" value="NZ_JAYJLD010000009.1"/>
</dbReference>
<sequence length="162" mass="17149">MIVISACLAGLATRFDGKDNYIDELAELLRAGKAVLVCPEQLGGLPTPRHPAEIVGGNGADVLDGRAKVINSLGEDVTRQFIRGAEQTLKTAQAVGAAYAILKESSPSCGSTLIYNGSFSKQKQPGFGVTAALLRRHGIKVYSENNFHELNSLFKSTGADES</sequence>
<accession>A0ABU5ZGR5</accession>
<name>A0ABU5ZGR5_9BACL</name>